<protein>
    <submittedName>
        <fullName evidence="2">Uncharacterized protein</fullName>
    </submittedName>
</protein>
<reference evidence="2 3" key="1">
    <citation type="journal article" date="2015" name="Genome Announc.">
        <title>Expanding the biotechnology potential of lactobacilli through comparative genomics of 213 strains and associated genera.</title>
        <authorList>
            <person name="Sun Z."/>
            <person name="Harris H.M."/>
            <person name="McCann A."/>
            <person name="Guo C."/>
            <person name="Argimon S."/>
            <person name="Zhang W."/>
            <person name="Yang X."/>
            <person name="Jeffery I.B."/>
            <person name="Cooney J.C."/>
            <person name="Kagawa T.F."/>
            <person name="Liu W."/>
            <person name="Song Y."/>
            <person name="Salvetti E."/>
            <person name="Wrobel A."/>
            <person name="Rasinkangas P."/>
            <person name="Parkhill J."/>
            <person name="Rea M.C."/>
            <person name="O'Sullivan O."/>
            <person name="Ritari J."/>
            <person name="Douillard F.P."/>
            <person name="Paul Ross R."/>
            <person name="Yang R."/>
            <person name="Briner A.E."/>
            <person name="Felis G.E."/>
            <person name="de Vos W.M."/>
            <person name="Barrangou R."/>
            <person name="Klaenhammer T.R."/>
            <person name="Caufield P.W."/>
            <person name="Cui Y."/>
            <person name="Zhang H."/>
            <person name="O'Toole P.W."/>
        </authorList>
    </citation>
    <scope>NUCLEOTIDE SEQUENCE [LARGE SCALE GENOMIC DNA]</scope>
    <source>
        <strain evidence="2 3">DSM 14340</strain>
    </source>
</reference>
<keyword evidence="1" id="KW-0812">Transmembrane</keyword>
<evidence type="ECO:0000256" key="1">
    <source>
        <dbReference type="SAM" id="Phobius"/>
    </source>
</evidence>
<dbReference type="STRING" id="1423747.FC69_GL000344"/>
<accession>A0A0R1RVV4</accession>
<dbReference type="EMBL" id="AZEX01000070">
    <property type="protein sequence ID" value="KRL58474.1"/>
    <property type="molecule type" value="Genomic_DNA"/>
</dbReference>
<gene>
    <name evidence="2" type="ORF">FC69_GL000344</name>
</gene>
<organism evidence="2 3">
    <name type="scientific">Latilactobacillus fuchuensis DSM 14340 = JCM 11249</name>
    <dbReference type="NCBI Taxonomy" id="1423747"/>
    <lineage>
        <taxon>Bacteria</taxon>
        <taxon>Bacillati</taxon>
        <taxon>Bacillota</taxon>
        <taxon>Bacilli</taxon>
        <taxon>Lactobacillales</taxon>
        <taxon>Lactobacillaceae</taxon>
        <taxon>Latilactobacillus</taxon>
    </lineage>
</organism>
<dbReference type="eggNOG" id="ENOG5030ADJ">
    <property type="taxonomic scope" value="Bacteria"/>
</dbReference>
<dbReference type="SUPFAM" id="SSF81653">
    <property type="entry name" value="Calcium ATPase, transduction domain A"/>
    <property type="match status" value="1"/>
</dbReference>
<comment type="caution">
    <text evidence="2">The sequence shown here is derived from an EMBL/GenBank/DDBJ whole genome shotgun (WGS) entry which is preliminary data.</text>
</comment>
<dbReference type="InterPro" id="IPR008250">
    <property type="entry name" value="ATPase_P-typ_transduc_dom_A_sf"/>
</dbReference>
<evidence type="ECO:0000313" key="2">
    <source>
        <dbReference type="EMBL" id="KRL58474.1"/>
    </source>
</evidence>
<keyword evidence="1" id="KW-0472">Membrane</keyword>
<dbReference type="OrthoDB" id="2322861at2"/>
<name>A0A0R1RVV4_9LACO</name>
<dbReference type="RefSeq" id="WP_025082398.1">
    <property type="nucleotide sequence ID" value="NZ_AZEX01000070.1"/>
</dbReference>
<dbReference type="AlphaFoldDB" id="A0A0R1RVV4"/>
<evidence type="ECO:0000313" key="3">
    <source>
        <dbReference type="Proteomes" id="UP000051264"/>
    </source>
</evidence>
<proteinExistence type="predicted"/>
<dbReference type="PATRIC" id="fig|1423747.3.peg.352"/>
<feature type="transmembrane region" description="Helical" evidence="1">
    <location>
        <begin position="148"/>
        <end position="168"/>
    </location>
</feature>
<dbReference type="Proteomes" id="UP000051264">
    <property type="component" value="Unassembled WGS sequence"/>
</dbReference>
<keyword evidence="1" id="KW-1133">Transmembrane helix</keyword>
<sequence length="225" mass="24231">MLKKLKPNMTIQGISSLEMLMRVLLTRPSGLTGAEVAKRTAVAPEKTQLVTVMRDGFLREVSAGQLVIGDILVLATVEKAPVAVVELNANMTVVAPETTPVNDLHGVVVDPRFLTVNQVAKVKVVRSLMTAFTAMMTFSGLLMVSPVAFAAVAVMTIAVMLVSMVKLVQMIKTGHFLRVNGGHSTLMMVELHHLMQHLQVEPGHKAVVQSLIHAGNAEIPQPIFA</sequence>